<organism evidence="1 2">
    <name type="scientific">Sphaerobolus stellatus (strain SS14)</name>
    <dbReference type="NCBI Taxonomy" id="990650"/>
    <lineage>
        <taxon>Eukaryota</taxon>
        <taxon>Fungi</taxon>
        <taxon>Dikarya</taxon>
        <taxon>Basidiomycota</taxon>
        <taxon>Agaricomycotina</taxon>
        <taxon>Agaricomycetes</taxon>
        <taxon>Phallomycetidae</taxon>
        <taxon>Geastrales</taxon>
        <taxon>Sphaerobolaceae</taxon>
        <taxon>Sphaerobolus</taxon>
    </lineage>
</organism>
<sequence>MSLSLTESERLSTMPFRLYLLLEHYKCVEPQHTFCWRSSNRGRESHEWHQPLTLQDLYIWCTDWALSYSGKGSPYWMNIRILDDPLDSPITCSDDTVICNDQQKGGNSVIPMYRVLSNHSESSETSPQWSSSSESSGVAGPGYLSGKALKWLGEHVIDALERIIIMKTGFQHVATLSRWQKKYSNGLTIEWNSVNIPQVHEILTDLLRLSWDYSIDLQRQGFKICDAFIRFLDTAVELNRIHTSFLAFVSLPLMAVHFLKLSNNKIAYDLLAIATVALADYKESESSPVMLPFSNAIHQLKERTSILHIYNALLKIIDSSASGIYKRLSLAILLDQDFPLPASQALPENWIHTLLGQLKNFLIIISGWEEGDDSDLQFRGDFILHTMETAVIKISFCMNAFSSDVEEVVDDVCSGIRKFVFKNMLRLSQDTLKTLLIQFILLDAIITMTRGGGIKRITFIRIMFLYPYLSHQRFAKYSGICIPISHLRYLSEVLESDLRSPDWVLQSSFNELQIINEMLSKTCTRNPQWSHQRSIQALITTISYEKSTWTYVLHSKAEWKEGFKLLVELMEDGEDVACQWQDLGCVEWSVFMLRLLRLTVHDRIMGFQCWQLMSSSQQSHHEGLSQLISDYSMDITRKVKFI</sequence>
<dbReference type="HOGENOM" id="CLU_426525_0_0_1"/>
<gene>
    <name evidence="1" type="ORF">M422DRAFT_68321</name>
</gene>
<keyword evidence="2" id="KW-1185">Reference proteome</keyword>
<evidence type="ECO:0000313" key="2">
    <source>
        <dbReference type="Proteomes" id="UP000054279"/>
    </source>
</evidence>
<protein>
    <submittedName>
        <fullName evidence="1">Uncharacterized protein</fullName>
    </submittedName>
</protein>
<reference evidence="1 2" key="1">
    <citation type="submission" date="2014-06" db="EMBL/GenBank/DDBJ databases">
        <title>Evolutionary Origins and Diversification of the Mycorrhizal Mutualists.</title>
        <authorList>
            <consortium name="DOE Joint Genome Institute"/>
            <consortium name="Mycorrhizal Genomics Consortium"/>
            <person name="Kohler A."/>
            <person name="Kuo A."/>
            <person name="Nagy L.G."/>
            <person name="Floudas D."/>
            <person name="Copeland A."/>
            <person name="Barry K.W."/>
            <person name="Cichocki N."/>
            <person name="Veneault-Fourrey C."/>
            <person name="LaButti K."/>
            <person name="Lindquist E.A."/>
            <person name="Lipzen A."/>
            <person name="Lundell T."/>
            <person name="Morin E."/>
            <person name="Murat C."/>
            <person name="Riley R."/>
            <person name="Ohm R."/>
            <person name="Sun H."/>
            <person name="Tunlid A."/>
            <person name="Henrissat B."/>
            <person name="Grigoriev I.V."/>
            <person name="Hibbett D.S."/>
            <person name="Martin F."/>
        </authorList>
    </citation>
    <scope>NUCLEOTIDE SEQUENCE [LARGE SCALE GENOMIC DNA]</scope>
    <source>
        <strain evidence="1 2">SS14</strain>
    </source>
</reference>
<name>A0A0C9VT81_SPHS4</name>
<evidence type="ECO:0000313" key="1">
    <source>
        <dbReference type="EMBL" id="KIJ41301.1"/>
    </source>
</evidence>
<accession>A0A0C9VT81</accession>
<dbReference type="AlphaFoldDB" id="A0A0C9VT81"/>
<proteinExistence type="predicted"/>
<dbReference type="EMBL" id="KN837138">
    <property type="protein sequence ID" value="KIJ41301.1"/>
    <property type="molecule type" value="Genomic_DNA"/>
</dbReference>
<dbReference type="Proteomes" id="UP000054279">
    <property type="component" value="Unassembled WGS sequence"/>
</dbReference>